<keyword evidence="3" id="KW-1185">Reference proteome</keyword>
<accession>A0ABU7XTS0</accession>
<gene>
    <name evidence="2" type="ORF">N1F79_12240</name>
</gene>
<organism evidence="2 3">
    <name type="scientific">Flavivirga spongiicola</name>
    <dbReference type="NCBI Taxonomy" id="421621"/>
    <lineage>
        <taxon>Bacteria</taxon>
        <taxon>Pseudomonadati</taxon>
        <taxon>Bacteroidota</taxon>
        <taxon>Flavobacteriia</taxon>
        <taxon>Flavobacteriales</taxon>
        <taxon>Flavobacteriaceae</taxon>
        <taxon>Flavivirga</taxon>
    </lineage>
</organism>
<dbReference type="EMBL" id="JAODOP010000004">
    <property type="protein sequence ID" value="MEF3833904.1"/>
    <property type="molecule type" value="Genomic_DNA"/>
</dbReference>
<dbReference type="RefSeq" id="WP_303306243.1">
    <property type="nucleotide sequence ID" value="NZ_JAODOP010000004.1"/>
</dbReference>
<comment type="caution">
    <text evidence="2">The sequence shown here is derived from an EMBL/GenBank/DDBJ whole genome shotgun (WGS) entry which is preliminary data.</text>
</comment>
<dbReference type="Proteomes" id="UP001337305">
    <property type="component" value="Unassembled WGS sequence"/>
</dbReference>
<feature type="transmembrane region" description="Helical" evidence="1">
    <location>
        <begin position="77"/>
        <end position="96"/>
    </location>
</feature>
<sequence length="136" mass="15676">MNKKIILGTLAYTLVTFFIAIIWHIVLFEDTYISFGYFKGEPNISVGFLTILIQGFVLTYLYNFVSFSGTNFVKSMKYVLTVGLFFWTSHVLAFVAKQNVENGISFILMETFYLLLQFGIYGACIGLIYKNYKPKY</sequence>
<reference evidence="2 3" key="1">
    <citation type="submission" date="2022-09" db="EMBL/GenBank/DDBJ databases">
        <title>Genome sequencing of Flavivirga sp. MEBiC05379.</title>
        <authorList>
            <person name="Oh H.-M."/>
            <person name="Kwon K.K."/>
            <person name="Park M.J."/>
            <person name="Yang S.-H."/>
        </authorList>
    </citation>
    <scope>NUCLEOTIDE SEQUENCE [LARGE SCALE GENOMIC DNA]</scope>
    <source>
        <strain evidence="2 3">MEBiC05379</strain>
    </source>
</reference>
<feature type="transmembrane region" description="Helical" evidence="1">
    <location>
        <begin position="46"/>
        <end position="65"/>
    </location>
</feature>
<proteinExistence type="predicted"/>
<feature type="transmembrane region" description="Helical" evidence="1">
    <location>
        <begin position="5"/>
        <end position="26"/>
    </location>
</feature>
<keyword evidence="1" id="KW-0812">Transmembrane</keyword>
<name>A0ABU7XTS0_9FLAO</name>
<evidence type="ECO:0000313" key="3">
    <source>
        <dbReference type="Proteomes" id="UP001337305"/>
    </source>
</evidence>
<feature type="transmembrane region" description="Helical" evidence="1">
    <location>
        <begin position="111"/>
        <end position="129"/>
    </location>
</feature>
<evidence type="ECO:0000313" key="2">
    <source>
        <dbReference type="EMBL" id="MEF3833904.1"/>
    </source>
</evidence>
<keyword evidence="1" id="KW-1133">Transmembrane helix</keyword>
<evidence type="ECO:0000256" key="1">
    <source>
        <dbReference type="SAM" id="Phobius"/>
    </source>
</evidence>
<keyword evidence="1" id="KW-0472">Membrane</keyword>
<protein>
    <submittedName>
        <fullName evidence="2">Uncharacterized protein</fullName>
    </submittedName>
</protein>